<organism evidence="3 4">
    <name type="scientific">Amorphus orientalis</name>
    <dbReference type="NCBI Taxonomy" id="649198"/>
    <lineage>
        <taxon>Bacteria</taxon>
        <taxon>Pseudomonadati</taxon>
        <taxon>Pseudomonadota</taxon>
        <taxon>Alphaproteobacteria</taxon>
        <taxon>Hyphomicrobiales</taxon>
        <taxon>Amorphaceae</taxon>
        <taxon>Amorphus</taxon>
    </lineage>
</organism>
<feature type="region of interest" description="Disordered" evidence="1">
    <location>
        <begin position="191"/>
        <end position="266"/>
    </location>
</feature>
<feature type="compositionally biased region" description="Basic and acidic residues" evidence="1">
    <location>
        <begin position="200"/>
        <end position="210"/>
    </location>
</feature>
<feature type="compositionally biased region" description="Basic and acidic residues" evidence="1">
    <location>
        <begin position="1"/>
        <end position="12"/>
    </location>
</feature>
<dbReference type="PANTHER" id="PTHR37024">
    <property type="entry name" value="TYPE VI SECRETION SYSTEM DUF2094 AND IMPA-RELATED DOMAIN PROTEIN"/>
    <property type="match status" value="1"/>
</dbReference>
<feature type="region of interest" description="Disordered" evidence="1">
    <location>
        <begin position="1"/>
        <end position="31"/>
    </location>
</feature>
<feature type="domain" description="ImpA N-terminal" evidence="2">
    <location>
        <begin position="19"/>
        <end position="129"/>
    </location>
</feature>
<dbReference type="Pfam" id="PF16989">
    <property type="entry name" value="T6SS_VasJ"/>
    <property type="match status" value="1"/>
</dbReference>
<dbReference type="Proteomes" id="UP001229244">
    <property type="component" value="Unassembled WGS sequence"/>
</dbReference>
<protein>
    <submittedName>
        <fullName evidence="3">Type VI secretion system protein VasJ</fullName>
    </submittedName>
</protein>
<reference evidence="3" key="1">
    <citation type="submission" date="2023-07" db="EMBL/GenBank/DDBJ databases">
        <title>Genomic Encyclopedia of Type Strains, Phase IV (KMG-IV): sequencing the most valuable type-strain genomes for metagenomic binning, comparative biology and taxonomic classification.</title>
        <authorList>
            <person name="Goeker M."/>
        </authorList>
    </citation>
    <scope>NUCLEOTIDE SEQUENCE</scope>
    <source>
        <strain evidence="3">DSM 21202</strain>
    </source>
</reference>
<sequence>MSDWRDQFEDPRAAVGGEAIRADAPAGKPVRDSEAFTLVEDELRKLETEGPTAVRWPNVRDRSLAILREEGKDLLPACWLCFALFKVEGFHGLATGLLILDGMCQTFWDEMQPPPQRARGRANVFDWLSERISPLLEHADVAQEDDVAIVAAYEAAQTLTDLVAEKLSIDTTLSILLRSIRTHASPARERLEQAAAAADRAAEEAAKAEEAAASGPEASADAATEPAPAAADASPAAGGEAAAQTPAAPAPAAAQPTPAPAAAPAASAPAPNLVIDTADAERAVTQVTEAMARVATQLRKASKADARAYALLRTACWSRVVQMPDAERGRTAMPAPPGDMVAMLEAAFTAGNHDAVIEQAEALQHDRPFFLTASRWTSAALRALGPGHEAAAATVDGQTEVFLRRFPDLLSMTFSDGTPFADADTVAWIQSTQVGGSGGADADPTQEAAAQARSLLATGKGTEAMALLVKAGNGAASGRERFQWRLAQASLCLEAGRIVEAVALADALVESGDGVDLAEYEPGLLARAAEVRLMALQHQAATAAYPEDELTRRRAAARSELVKVDAARAFACGV</sequence>
<comment type="caution">
    <text evidence="3">The sequence shown here is derived from an EMBL/GenBank/DDBJ whole genome shotgun (WGS) entry which is preliminary data.</text>
</comment>
<keyword evidence="4" id="KW-1185">Reference proteome</keyword>
<dbReference type="InterPro" id="IPR010657">
    <property type="entry name" value="ImpA_N"/>
</dbReference>
<evidence type="ECO:0000313" key="3">
    <source>
        <dbReference type="EMBL" id="MDQ0314289.1"/>
    </source>
</evidence>
<name>A0AAE3VKS6_9HYPH</name>
<dbReference type="InterPro" id="IPR017739">
    <property type="entry name" value="T6SS-assoc_VCA0119"/>
</dbReference>
<dbReference type="Pfam" id="PF06812">
    <property type="entry name" value="ImpA_N"/>
    <property type="match status" value="1"/>
</dbReference>
<evidence type="ECO:0000256" key="1">
    <source>
        <dbReference type="SAM" id="MobiDB-lite"/>
    </source>
</evidence>
<feature type="compositionally biased region" description="Low complexity" evidence="1">
    <location>
        <begin position="211"/>
        <end position="266"/>
    </location>
</feature>
<gene>
    <name evidence="3" type="ORF">J2S73_000726</name>
</gene>
<dbReference type="AlphaFoldDB" id="A0AAE3VKS6"/>
<evidence type="ECO:0000313" key="4">
    <source>
        <dbReference type="Proteomes" id="UP001229244"/>
    </source>
</evidence>
<dbReference type="EMBL" id="JAUSUL010000001">
    <property type="protein sequence ID" value="MDQ0314289.1"/>
    <property type="molecule type" value="Genomic_DNA"/>
</dbReference>
<dbReference type="RefSeq" id="WP_306884062.1">
    <property type="nucleotide sequence ID" value="NZ_JAUSUL010000001.1"/>
</dbReference>
<evidence type="ECO:0000259" key="2">
    <source>
        <dbReference type="Pfam" id="PF06812"/>
    </source>
</evidence>
<dbReference type="PANTHER" id="PTHR37024:SF5">
    <property type="entry name" value="IMPA N-TERMINAL DOMAIN-CONTAINING PROTEIN"/>
    <property type="match status" value="1"/>
</dbReference>
<accession>A0AAE3VKS6</accession>
<proteinExistence type="predicted"/>